<dbReference type="Proteomes" id="UP000006039">
    <property type="component" value="Unassembled WGS sequence"/>
</dbReference>
<evidence type="ECO:0000313" key="4">
    <source>
        <dbReference type="Proteomes" id="UP000006039"/>
    </source>
</evidence>
<reference evidence="3" key="5">
    <citation type="submission" date="2018-04" db="UniProtKB">
        <authorList>
            <consortium name="EnsemblFungi"/>
        </authorList>
    </citation>
    <scope>IDENTIFICATION</scope>
    <source>
        <strain evidence="3">R3-111a-1</strain>
    </source>
</reference>
<proteinExistence type="predicted"/>
<name>J3PA53_GAET3</name>
<dbReference type="CDD" id="cd12148">
    <property type="entry name" value="fungal_TF_MHR"/>
    <property type="match status" value="1"/>
</dbReference>
<evidence type="ECO:0000313" key="2">
    <source>
        <dbReference type="EMBL" id="EJT71119.1"/>
    </source>
</evidence>
<sequence>MDKVDPDLAPLKKARRPVMVAWKVMQPWSATEAGLYPVAGGPCLLISASRSPISDILRDGAMTFVGVVVTPEASTTSSAWSSTSGGMAVPHDPAFDFDFAASLDPALPPDAMAHFMSDGGCAQGGMELDLMCLDMLPTPPAAESPPPTAGPESDLHDLFFDIFHPTLPIINRARLDAELAQTPPSLGVEVLSNAIAALGACTVAEHGGRGGRAESHYERARSLLDECEREESGMCLAGINTLQTLRPNCDPAFDKQVAVPLPGPSDFLKDYHVEGSPEGATMPSMQQLFNAGVPLETPVSGFVGNTIMIFLYRQYLYHTRRPRQQGDAISGAFWDSHYSIEKAIAYCRNCLLSHHLGGETQSGGDGEDGVDNHPHPFSSPSRSSSSACSSRGESPATEGGGGPSSLEPVSLIFRTNLDAVEIILHEAARRKAEQDKLCTTLAADASAKAAAASFDVA</sequence>
<dbReference type="eggNOG" id="ENOG502RX2M">
    <property type="taxonomic scope" value="Eukaryota"/>
</dbReference>
<dbReference type="STRING" id="644352.J3PA53"/>
<reference evidence="3" key="4">
    <citation type="journal article" date="2015" name="G3 (Bethesda)">
        <title>Genome sequences of three phytopathogenic species of the Magnaporthaceae family of fungi.</title>
        <authorList>
            <person name="Okagaki L.H."/>
            <person name="Nunes C.C."/>
            <person name="Sailsbery J."/>
            <person name="Clay B."/>
            <person name="Brown D."/>
            <person name="John T."/>
            <person name="Oh Y."/>
            <person name="Young N."/>
            <person name="Fitzgerald M."/>
            <person name="Haas B.J."/>
            <person name="Zeng Q."/>
            <person name="Young S."/>
            <person name="Adiconis X."/>
            <person name="Fan L."/>
            <person name="Levin J.Z."/>
            <person name="Mitchell T.K."/>
            <person name="Okubara P.A."/>
            <person name="Farman M.L."/>
            <person name="Kohn L.M."/>
            <person name="Birren B."/>
            <person name="Ma L.-J."/>
            <person name="Dean R.A."/>
        </authorList>
    </citation>
    <scope>NUCLEOTIDE SEQUENCE</scope>
    <source>
        <strain evidence="3">R3-111a-1</strain>
    </source>
</reference>
<gene>
    <name evidence="3" type="primary">20350837</name>
    <name evidence="2" type="ORF">GGTG_10379</name>
</gene>
<dbReference type="OrthoDB" id="4356994at2759"/>
<dbReference type="AlphaFoldDB" id="J3PA53"/>
<dbReference type="VEuPathDB" id="FungiDB:GGTG_10379"/>
<reference evidence="2" key="2">
    <citation type="submission" date="2010-07" db="EMBL/GenBank/DDBJ databases">
        <authorList>
            <consortium name="The Broad Institute Genome Sequencing Platform"/>
            <consortium name="Broad Institute Genome Sequencing Center for Infectious Disease"/>
            <person name="Ma L.-J."/>
            <person name="Dead R."/>
            <person name="Young S."/>
            <person name="Zeng Q."/>
            <person name="Koehrsen M."/>
            <person name="Alvarado L."/>
            <person name="Berlin A."/>
            <person name="Chapman S.B."/>
            <person name="Chen Z."/>
            <person name="Freedman E."/>
            <person name="Gellesch M."/>
            <person name="Goldberg J."/>
            <person name="Griggs A."/>
            <person name="Gujja S."/>
            <person name="Heilman E.R."/>
            <person name="Heiman D."/>
            <person name="Hepburn T."/>
            <person name="Howarth C."/>
            <person name="Jen D."/>
            <person name="Larson L."/>
            <person name="Mehta T."/>
            <person name="Neiman D."/>
            <person name="Pearson M."/>
            <person name="Roberts A."/>
            <person name="Saif S."/>
            <person name="Shea T."/>
            <person name="Shenoy N."/>
            <person name="Sisk P."/>
            <person name="Stolte C."/>
            <person name="Sykes S."/>
            <person name="Walk T."/>
            <person name="White J."/>
            <person name="Yandava C."/>
            <person name="Haas B."/>
            <person name="Nusbaum C."/>
            <person name="Birren B."/>
        </authorList>
    </citation>
    <scope>NUCLEOTIDE SEQUENCE</scope>
    <source>
        <strain evidence="2">R3-111a-1</strain>
    </source>
</reference>
<feature type="compositionally biased region" description="Low complexity" evidence="1">
    <location>
        <begin position="378"/>
        <end position="396"/>
    </location>
</feature>
<dbReference type="EMBL" id="GL385400">
    <property type="protein sequence ID" value="EJT71119.1"/>
    <property type="molecule type" value="Genomic_DNA"/>
</dbReference>
<evidence type="ECO:0000256" key="1">
    <source>
        <dbReference type="SAM" id="MobiDB-lite"/>
    </source>
</evidence>
<keyword evidence="4" id="KW-1185">Reference proteome</keyword>
<reference evidence="2" key="3">
    <citation type="submission" date="2010-09" db="EMBL/GenBank/DDBJ databases">
        <title>Annotation of Gaeumannomyces graminis var. tritici R3-111a-1.</title>
        <authorList>
            <consortium name="The Broad Institute Genome Sequencing Platform"/>
            <person name="Ma L.-J."/>
            <person name="Dead R."/>
            <person name="Young S.K."/>
            <person name="Zeng Q."/>
            <person name="Gargeya S."/>
            <person name="Fitzgerald M."/>
            <person name="Haas B."/>
            <person name="Abouelleil A."/>
            <person name="Alvarado L."/>
            <person name="Arachchi H.M."/>
            <person name="Berlin A."/>
            <person name="Brown A."/>
            <person name="Chapman S.B."/>
            <person name="Chen Z."/>
            <person name="Dunbar C."/>
            <person name="Freedman E."/>
            <person name="Gearin G."/>
            <person name="Gellesch M."/>
            <person name="Goldberg J."/>
            <person name="Griggs A."/>
            <person name="Gujja S."/>
            <person name="Heiman D."/>
            <person name="Howarth C."/>
            <person name="Larson L."/>
            <person name="Lui A."/>
            <person name="MacDonald P.J.P."/>
            <person name="Mehta T."/>
            <person name="Montmayeur A."/>
            <person name="Murphy C."/>
            <person name="Neiman D."/>
            <person name="Pearson M."/>
            <person name="Priest M."/>
            <person name="Roberts A."/>
            <person name="Saif S."/>
            <person name="Shea T."/>
            <person name="Shenoy N."/>
            <person name="Sisk P."/>
            <person name="Stolte C."/>
            <person name="Sykes S."/>
            <person name="Yandava C."/>
            <person name="Wortman J."/>
            <person name="Nusbaum C."/>
            <person name="Birren B."/>
        </authorList>
    </citation>
    <scope>NUCLEOTIDE SEQUENCE</scope>
    <source>
        <strain evidence="2">R3-111a-1</strain>
    </source>
</reference>
<dbReference type="RefSeq" id="XP_009226516.1">
    <property type="nucleotide sequence ID" value="XM_009228252.1"/>
</dbReference>
<organism evidence="2">
    <name type="scientific">Gaeumannomyces tritici (strain R3-111a-1)</name>
    <name type="common">Wheat and barley take-all root rot fungus</name>
    <name type="synonym">Gaeumannomyces graminis var. tritici</name>
    <dbReference type="NCBI Taxonomy" id="644352"/>
    <lineage>
        <taxon>Eukaryota</taxon>
        <taxon>Fungi</taxon>
        <taxon>Dikarya</taxon>
        <taxon>Ascomycota</taxon>
        <taxon>Pezizomycotina</taxon>
        <taxon>Sordariomycetes</taxon>
        <taxon>Sordariomycetidae</taxon>
        <taxon>Magnaporthales</taxon>
        <taxon>Magnaporthaceae</taxon>
        <taxon>Gaeumannomyces</taxon>
    </lineage>
</organism>
<dbReference type="GeneID" id="20350837"/>
<protein>
    <submittedName>
        <fullName evidence="2 3">Uncharacterized protein</fullName>
    </submittedName>
</protein>
<dbReference type="EnsemblFungi" id="EJT71119">
    <property type="protein sequence ID" value="EJT71119"/>
    <property type="gene ID" value="GGTG_10379"/>
</dbReference>
<accession>J3PA53</accession>
<feature type="region of interest" description="Disordered" evidence="1">
    <location>
        <begin position="359"/>
        <end position="405"/>
    </location>
</feature>
<reference evidence="4" key="1">
    <citation type="submission" date="2010-07" db="EMBL/GenBank/DDBJ databases">
        <title>The genome sequence of Gaeumannomyces graminis var. tritici strain R3-111a-1.</title>
        <authorList>
            <consortium name="The Broad Institute Genome Sequencing Platform"/>
            <person name="Ma L.-J."/>
            <person name="Dead R."/>
            <person name="Young S."/>
            <person name="Zeng Q."/>
            <person name="Koehrsen M."/>
            <person name="Alvarado L."/>
            <person name="Berlin A."/>
            <person name="Chapman S.B."/>
            <person name="Chen Z."/>
            <person name="Freedman E."/>
            <person name="Gellesch M."/>
            <person name="Goldberg J."/>
            <person name="Griggs A."/>
            <person name="Gujja S."/>
            <person name="Heilman E.R."/>
            <person name="Heiman D."/>
            <person name="Hepburn T."/>
            <person name="Howarth C."/>
            <person name="Jen D."/>
            <person name="Larson L."/>
            <person name="Mehta T."/>
            <person name="Neiman D."/>
            <person name="Pearson M."/>
            <person name="Roberts A."/>
            <person name="Saif S."/>
            <person name="Shea T."/>
            <person name="Shenoy N."/>
            <person name="Sisk P."/>
            <person name="Stolte C."/>
            <person name="Sykes S."/>
            <person name="Walk T."/>
            <person name="White J."/>
            <person name="Yandava C."/>
            <person name="Haas B."/>
            <person name="Nusbaum C."/>
            <person name="Birren B."/>
        </authorList>
    </citation>
    <scope>NUCLEOTIDE SEQUENCE [LARGE SCALE GENOMIC DNA]</scope>
    <source>
        <strain evidence="4">R3-111a-1</strain>
    </source>
</reference>
<dbReference type="HOGENOM" id="CLU_598574_0_0_1"/>
<evidence type="ECO:0000313" key="3">
    <source>
        <dbReference type="EnsemblFungi" id="EJT71119"/>
    </source>
</evidence>